<dbReference type="AlphaFoldDB" id="A0A3M2VQ08"/>
<protein>
    <submittedName>
        <fullName evidence="1">Uncharacterized protein</fullName>
    </submittedName>
</protein>
<name>A0A3M2VQ08_PSEYM</name>
<dbReference type="Proteomes" id="UP000282378">
    <property type="component" value="Unassembled WGS sequence"/>
</dbReference>
<accession>A0A3M2VQ08</accession>
<organism evidence="1 2">
    <name type="scientific">Pseudomonas syringae pv. maculicola</name>
    <dbReference type="NCBI Taxonomy" id="59511"/>
    <lineage>
        <taxon>Bacteria</taxon>
        <taxon>Pseudomonadati</taxon>
        <taxon>Pseudomonadota</taxon>
        <taxon>Gammaproteobacteria</taxon>
        <taxon>Pseudomonadales</taxon>
        <taxon>Pseudomonadaceae</taxon>
        <taxon>Pseudomonas</taxon>
    </lineage>
</organism>
<proteinExistence type="predicted"/>
<gene>
    <name evidence="1" type="ORF">APX70_02957</name>
</gene>
<evidence type="ECO:0000313" key="2">
    <source>
        <dbReference type="Proteomes" id="UP000282378"/>
    </source>
</evidence>
<evidence type="ECO:0000313" key="1">
    <source>
        <dbReference type="EMBL" id="RML41367.1"/>
    </source>
</evidence>
<reference evidence="1 2" key="1">
    <citation type="submission" date="2018-08" db="EMBL/GenBank/DDBJ databases">
        <title>Recombination of ecologically and evolutionarily significant loci maintains genetic cohesion in the Pseudomonas syringae species complex.</title>
        <authorList>
            <person name="Dillon M."/>
            <person name="Thakur S."/>
            <person name="Almeida R.N.D."/>
            <person name="Weir B.S."/>
            <person name="Guttman D.S."/>
        </authorList>
    </citation>
    <scope>NUCLEOTIDE SEQUENCE [LARGE SCALE GENOMIC DNA]</scope>
    <source>
        <strain evidence="1 2">88_10</strain>
    </source>
</reference>
<sequence>MVSTYFKVDTIVINAGGLKVYSPAAYDPSHMHFRRRWEFMYPD</sequence>
<comment type="caution">
    <text evidence="1">The sequence shown here is derived from an EMBL/GenBank/DDBJ whole genome shotgun (WGS) entry which is preliminary data.</text>
</comment>
<dbReference type="EMBL" id="RBNL01003971">
    <property type="protein sequence ID" value="RML41367.1"/>
    <property type="molecule type" value="Genomic_DNA"/>
</dbReference>